<organism evidence="7 8">
    <name type="scientific">Parageobacillus toebii NBRC 107807</name>
    <dbReference type="NCBI Taxonomy" id="1223503"/>
    <lineage>
        <taxon>Bacteria</taxon>
        <taxon>Bacillati</taxon>
        <taxon>Bacillota</taxon>
        <taxon>Bacilli</taxon>
        <taxon>Bacillales</taxon>
        <taxon>Anoxybacillaceae</taxon>
        <taxon>Parageobacillus</taxon>
    </lineage>
</organism>
<evidence type="ECO:0000259" key="5">
    <source>
        <dbReference type="Pfam" id="PF00174"/>
    </source>
</evidence>
<feature type="domain" description="Moybdenum cofactor oxidoreductase dimerisation" evidence="6">
    <location>
        <begin position="160"/>
        <end position="207"/>
    </location>
</feature>
<comment type="cofactor">
    <cofactor evidence="1">
        <name>Mo-molybdopterin</name>
        <dbReference type="ChEBI" id="CHEBI:71302"/>
    </cofactor>
</comment>
<accession>A0AA89NL99</accession>
<dbReference type="GO" id="GO:0030151">
    <property type="term" value="F:molybdenum ion binding"/>
    <property type="evidence" value="ECO:0007669"/>
    <property type="project" value="InterPro"/>
</dbReference>
<evidence type="ECO:0000313" key="7">
    <source>
        <dbReference type="EMBL" id="MBB3869853.1"/>
    </source>
</evidence>
<dbReference type="Pfam" id="PF03404">
    <property type="entry name" value="Mo-co_dimer"/>
    <property type="match status" value="1"/>
</dbReference>
<dbReference type="InterPro" id="IPR014756">
    <property type="entry name" value="Ig_E-set"/>
</dbReference>
<evidence type="ECO:0000256" key="1">
    <source>
        <dbReference type="ARBA" id="ARBA00001924"/>
    </source>
</evidence>
<dbReference type="PANTHER" id="PTHR19372">
    <property type="entry name" value="SULFITE REDUCTASE"/>
    <property type="match status" value="1"/>
</dbReference>
<protein>
    <submittedName>
        <fullName evidence="7">DMSO/TMAO reductase YedYZ molybdopterin-dependent catalytic subunit</fullName>
    </submittedName>
</protein>
<dbReference type="SUPFAM" id="SSF56524">
    <property type="entry name" value="Oxidoreductase molybdopterin-binding domain"/>
    <property type="match status" value="1"/>
</dbReference>
<evidence type="ECO:0000256" key="3">
    <source>
        <dbReference type="ARBA" id="ARBA00022723"/>
    </source>
</evidence>
<dbReference type="SUPFAM" id="SSF81296">
    <property type="entry name" value="E set domains"/>
    <property type="match status" value="1"/>
</dbReference>
<evidence type="ECO:0000256" key="4">
    <source>
        <dbReference type="ARBA" id="ARBA00023002"/>
    </source>
</evidence>
<keyword evidence="8" id="KW-1185">Reference proteome</keyword>
<comment type="caution">
    <text evidence="7">The sequence shown here is derived from an EMBL/GenBank/DDBJ whole genome shotgun (WGS) entry which is preliminary data.</text>
</comment>
<dbReference type="EMBL" id="JACICZ010000012">
    <property type="protein sequence ID" value="MBB3869853.1"/>
    <property type="molecule type" value="Genomic_DNA"/>
</dbReference>
<evidence type="ECO:0000313" key="8">
    <source>
        <dbReference type="Proteomes" id="UP000613002"/>
    </source>
</evidence>
<keyword evidence="3" id="KW-0479">Metal-binding</keyword>
<dbReference type="GO" id="GO:0020037">
    <property type="term" value="F:heme binding"/>
    <property type="evidence" value="ECO:0007669"/>
    <property type="project" value="TreeGrafter"/>
</dbReference>
<evidence type="ECO:0000256" key="2">
    <source>
        <dbReference type="ARBA" id="ARBA00022505"/>
    </source>
</evidence>
<gene>
    <name evidence="7" type="ORF">HNR78_002751</name>
</gene>
<dbReference type="GO" id="GO:0043546">
    <property type="term" value="F:molybdopterin cofactor binding"/>
    <property type="evidence" value="ECO:0007669"/>
    <property type="project" value="TreeGrafter"/>
</dbReference>
<dbReference type="Gene3D" id="2.60.40.650">
    <property type="match status" value="1"/>
</dbReference>
<dbReference type="Gene3D" id="3.90.420.10">
    <property type="entry name" value="Oxidoreductase, molybdopterin-binding domain"/>
    <property type="match status" value="1"/>
</dbReference>
<dbReference type="InterPro" id="IPR008335">
    <property type="entry name" value="Mopterin_OxRdtase_euk"/>
</dbReference>
<reference evidence="7 8" key="1">
    <citation type="submission" date="2020-08" db="EMBL/GenBank/DDBJ databases">
        <title>Genomic Encyclopedia of Type Strains, Phase IV (KMG-IV): sequencing the most valuable type-strain genomes for metagenomic binning, comparative biology and taxonomic classification.</title>
        <authorList>
            <person name="Goeker M."/>
        </authorList>
    </citation>
    <scope>NUCLEOTIDE SEQUENCE [LARGE SCALE GENOMIC DNA]</scope>
    <source>
        <strain evidence="7 8">DSM 14590</strain>
    </source>
</reference>
<dbReference type="InterPro" id="IPR036374">
    <property type="entry name" value="OxRdtase_Mopterin-bd_sf"/>
</dbReference>
<dbReference type="GO" id="GO:0008482">
    <property type="term" value="F:sulfite oxidase activity"/>
    <property type="evidence" value="ECO:0007669"/>
    <property type="project" value="TreeGrafter"/>
</dbReference>
<feature type="domain" description="Oxidoreductase molybdopterin-binding" evidence="5">
    <location>
        <begin position="1"/>
        <end position="140"/>
    </location>
</feature>
<dbReference type="GO" id="GO:0006790">
    <property type="term" value="P:sulfur compound metabolic process"/>
    <property type="evidence" value="ECO:0007669"/>
    <property type="project" value="TreeGrafter"/>
</dbReference>
<dbReference type="InterPro" id="IPR000572">
    <property type="entry name" value="OxRdtase_Mopterin-bd_dom"/>
</dbReference>
<dbReference type="Pfam" id="PF00174">
    <property type="entry name" value="Oxidored_molyb"/>
    <property type="match status" value="1"/>
</dbReference>
<name>A0AA89NL99_9BACL</name>
<sequence length="207" mass="23233">MPSTTLIDPLEYAGNQRAKFPPPTFGEQWESGAISQGKWTGIPLKDILTLAKIHRKAEVIFIGADAGTRDDMNSLFYYARSLPLHKAMHPDTIIAYEYNGSPLPLKRGFPFRLIVPQWYAMASVKWLKYIIVTDQPFTGPFQSIDYVYYPHPNNDEGKMPITTMNVNSLIQFPLPYSLHRVGTISVTGIAWTGEGVIQKVEVSVDNG</sequence>
<keyword evidence="2" id="KW-0500">Molybdenum</keyword>
<dbReference type="PANTHER" id="PTHR19372:SF7">
    <property type="entry name" value="SULFITE OXIDASE, MITOCHONDRIAL"/>
    <property type="match status" value="1"/>
</dbReference>
<keyword evidence="4" id="KW-0560">Oxidoreductase</keyword>
<proteinExistence type="predicted"/>
<dbReference type="PRINTS" id="PR00407">
    <property type="entry name" value="EUMOPTERIN"/>
</dbReference>
<dbReference type="Proteomes" id="UP000613002">
    <property type="component" value="Unassembled WGS sequence"/>
</dbReference>
<evidence type="ECO:0000259" key="6">
    <source>
        <dbReference type="Pfam" id="PF03404"/>
    </source>
</evidence>
<dbReference type="AlphaFoldDB" id="A0AA89NL99"/>
<dbReference type="InterPro" id="IPR005066">
    <property type="entry name" value="MoCF_OxRdtse_dimer"/>
</dbReference>